<reference evidence="2 3" key="1">
    <citation type="journal article" date="2019" name="Sci. Rep.">
        <title>Orb-weaving spider Araneus ventricosus genome elucidates the spidroin gene catalogue.</title>
        <authorList>
            <person name="Kono N."/>
            <person name="Nakamura H."/>
            <person name="Ohtoshi R."/>
            <person name="Moran D.A.P."/>
            <person name="Shinohara A."/>
            <person name="Yoshida Y."/>
            <person name="Fujiwara M."/>
            <person name="Mori M."/>
            <person name="Tomita M."/>
            <person name="Arakawa K."/>
        </authorList>
    </citation>
    <scope>NUCLEOTIDE SEQUENCE [LARGE SCALE GENOMIC DNA]</scope>
</reference>
<evidence type="ECO:0000313" key="2">
    <source>
        <dbReference type="EMBL" id="GBN59955.1"/>
    </source>
</evidence>
<protein>
    <submittedName>
        <fullName evidence="2">Uncharacterized protein</fullName>
    </submittedName>
</protein>
<dbReference type="AlphaFoldDB" id="A0A4Y2Q6Z5"/>
<feature type="compositionally biased region" description="Acidic residues" evidence="1">
    <location>
        <begin position="55"/>
        <end position="64"/>
    </location>
</feature>
<feature type="region of interest" description="Disordered" evidence="1">
    <location>
        <begin position="50"/>
        <end position="79"/>
    </location>
</feature>
<dbReference type="Proteomes" id="UP000499080">
    <property type="component" value="Unassembled WGS sequence"/>
</dbReference>
<evidence type="ECO:0000256" key="1">
    <source>
        <dbReference type="SAM" id="MobiDB-lite"/>
    </source>
</evidence>
<accession>A0A4Y2Q6Z5</accession>
<comment type="caution">
    <text evidence="2">The sequence shown here is derived from an EMBL/GenBank/DDBJ whole genome shotgun (WGS) entry which is preliminary data.</text>
</comment>
<sequence length="79" mass="8953">MVQMKRCFPNPMGASNRLFFRRRLPSSACGPPHDGQLLHELRRCSRDCSDRDAEPAADESDVAEELLSFSGKERELESD</sequence>
<organism evidence="2 3">
    <name type="scientific">Araneus ventricosus</name>
    <name type="common">Orbweaver spider</name>
    <name type="synonym">Epeira ventricosa</name>
    <dbReference type="NCBI Taxonomy" id="182803"/>
    <lineage>
        <taxon>Eukaryota</taxon>
        <taxon>Metazoa</taxon>
        <taxon>Ecdysozoa</taxon>
        <taxon>Arthropoda</taxon>
        <taxon>Chelicerata</taxon>
        <taxon>Arachnida</taxon>
        <taxon>Araneae</taxon>
        <taxon>Araneomorphae</taxon>
        <taxon>Entelegynae</taxon>
        <taxon>Araneoidea</taxon>
        <taxon>Araneidae</taxon>
        <taxon>Araneus</taxon>
    </lineage>
</organism>
<dbReference type="EMBL" id="BGPR01013282">
    <property type="protein sequence ID" value="GBN59955.1"/>
    <property type="molecule type" value="Genomic_DNA"/>
</dbReference>
<proteinExistence type="predicted"/>
<name>A0A4Y2Q6Z5_ARAVE</name>
<keyword evidence="3" id="KW-1185">Reference proteome</keyword>
<gene>
    <name evidence="2" type="ORF">AVEN_164460_1</name>
</gene>
<evidence type="ECO:0000313" key="3">
    <source>
        <dbReference type="Proteomes" id="UP000499080"/>
    </source>
</evidence>